<dbReference type="PANTHER" id="PTHR43557:SF2">
    <property type="entry name" value="RIESKE DOMAIN-CONTAINING PROTEIN-RELATED"/>
    <property type="match status" value="1"/>
</dbReference>
<dbReference type="OrthoDB" id="1145at2"/>
<keyword evidence="7" id="KW-1185">Reference proteome</keyword>
<dbReference type="GO" id="GO:0016651">
    <property type="term" value="F:oxidoreductase activity, acting on NAD(P)H"/>
    <property type="evidence" value="ECO:0007669"/>
    <property type="project" value="TreeGrafter"/>
</dbReference>
<keyword evidence="3" id="KW-0274">FAD</keyword>
<dbReference type="PRINTS" id="PR00411">
    <property type="entry name" value="PNDRDTASEI"/>
</dbReference>
<reference evidence="6 7" key="1">
    <citation type="submission" date="2019-09" db="EMBL/GenBank/DDBJ databases">
        <title>Phylogeny of genus Pseudoclavibacter and closely related genus.</title>
        <authorList>
            <person name="Li Y."/>
        </authorList>
    </citation>
    <scope>NUCLEOTIDE SEQUENCE [LARGE SCALE GENOMIC DNA]</scope>
    <source>
        <strain evidence="6 7">DSM 23821</strain>
    </source>
</reference>
<dbReference type="Gene3D" id="3.50.50.60">
    <property type="entry name" value="FAD/NAD(P)-binding domain"/>
    <property type="match status" value="2"/>
</dbReference>
<keyword evidence="4" id="KW-0560">Oxidoreductase</keyword>
<accession>A0A7J5BQU9</accession>
<organism evidence="6 7">
    <name type="scientific">Pseudoclavibacter chungangensis</name>
    <dbReference type="NCBI Taxonomy" id="587635"/>
    <lineage>
        <taxon>Bacteria</taxon>
        <taxon>Bacillati</taxon>
        <taxon>Actinomycetota</taxon>
        <taxon>Actinomycetes</taxon>
        <taxon>Micrococcales</taxon>
        <taxon>Microbacteriaceae</taxon>
        <taxon>Pseudoclavibacter</taxon>
    </lineage>
</organism>
<protein>
    <submittedName>
        <fullName evidence="6">Oxidoreductase</fullName>
    </submittedName>
</protein>
<gene>
    <name evidence="6" type="ORF">F8O01_09675</name>
</gene>
<evidence type="ECO:0000313" key="6">
    <source>
        <dbReference type="EMBL" id="KAB1656655.1"/>
    </source>
</evidence>
<comment type="cofactor">
    <cofactor evidence="1">
        <name>FAD</name>
        <dbReference type="ChEBI" id="CHEBI:57692"/>
    </cofactor>
</comment>
<evidence type="ECO:0000256" key="3">
    <source>
        <dbReference type="ARBA" id="ARBA00022827"/>
    </source>
</evidence>
<feature type="domain" description="FAD/NAD(P)-binding" evidence="5">
    <location>
        <begin position="3"/>
        <end position="297"/>
    </location>
</feature>
<keyword evidence="2" id="KW-0285">Flavoprotein</keyword>
<evidence type="ECO:0000259" key="5">
    <source>
        <dbReference type="Pfam" id="PF07992"/>
    </source>
</evidence>
<evidence type="ECO:0000313" key="7">
    <source>
        <dbReference type="Proteomes" id="UP000467240"/>
    </source>
</evidence>
<proteinExistence type="predicted"/>
<dbReference type="Gene3D" id="3.30.390.30">
    <property type="match status" value="1"/>
</dbReference>
<dbReference type="Proteomes" id="UP000467240">
    <property type="component" value="Unassembled WGS sequence"/>
</dbReference>
<dbReference type="InterPro" id="IPR023753">
    <property type="entry name" value="FAD/NAD-binding_dom"/>
</dbReference>
<dbReference type="InterPro" id="IPR016156">
    <property type="entry name" value="FAD/NAD-linked_Rdtase_dimer_sf"/>
</dbReference>
<sequence length="395" mass="40833">MDTVAIVGGGLAGYTVARTLRDRGHTGRIVVIGSEHHRPYDRTPLSKGYLAGEQDHASLMFDADDDPLDAEWVLGRAAVGLDIGSRTLSLDDGTSLDADEIVIATGSTPVPLAGPCGAASVSAAHVLGTIEHADGLRGALVPGATVVVAGGGFVGLEVAATALTLGAAAVTVITSDPEPLARFGPEASRAIRLLHERRGIRFVTGGRVARVEEDAAGTPLGVRLTDDTLVPGTVVVAGIGSFPNTGWLDGSGLELSPRRAIVCDTSGRAAPGIRAAGDCAAWAGDPCAHWTLAQQQAQHIALDLLAPGHTPAHTEQPYLWSDQHGTRLQFAGRLRGDEIATLEAGSVEGGDPLLVYRDRLGAEVAVLGIGQARAITRWRKLNRLPPLVAGSPEPV</sequence>
<evidence type="ECO:0000256" key="4">
    <source>
        <dbReference type="ARBA" id="ARBA00023002"/>
    </source>
</evidence>
<dbReference type="PANTHER" id="PTHR43557">
    <property type="entry name" value="APOPTOSIS-INDUCING FACTOR 1"/>
    <property type="match status" value="1"/>
</dbReference>
<dbReference type="SUPFAM" id="SSF51905">
    <property type="entry name" value="FAD/NAD(P)-binding domain"/>
    <property type="match status" value="2"/>
</dbReference>
<evidence type="ECO:0000256" key="1">
    <source>
        <dbReference type="ARBA" id="ARBA00001974"/>
    </source>
</evidence>
<dbReference type="PRINTS" id="PR00368">
    <property type="entry name" value="FADPNR"/>
</dbReference>
<dbReference type="InterPro" id="IPR036188">
    <property type="entry name" value="FAD/NAD-bd_sf"/>
</dbReference>
<evidence type="ECO:0000256" key="2">
    <source>
        <dbReference type="ARBA" id="ARBA00022630"/>
    </source>
</evidence>
<dbReference type="InterPro" id="IPR050446">
    <property type="entry name" value="FAD-oxidoreductase/Apoptosis"/>
</dbReference>
<dbReference type="Pfam" id="PF07992">
    <property type="entry name" value="Pyr_redox_2"/>
    <property type="match status" value="1"/>
</dbReference>
<dbReference type="GO" id="GO:0005737">
    <property type="term" value="C:cytoplasm"/>
    <property type="evidence" value="ECO:0007669"/>
    <property type="project" value="TreeGrafter"/>
</dbReference>
<dbReference type="EMBL" id="WBJZ01000011">
    <property type="protein sequence ID" value="KAB1656655.1"/>
    <property type="molecule type" value="Genomic_DNA"/>
</dbReference>
<comment type="caution">
    <text evidence="6">The sequence shown here is derived from an EMBL/GenBank/DDBJ whole genome shotgun (WGS) entry which is preliminary data.</text>
</comment>
<dbReference type="SUPFAM" id="SSF55424">
    <property type="entry name" value="FAD/NAD-linked reductases, dimerisation (C-terminal) domain"/>
    <property type="match status" value="1"/>
</dbReference>
<dbReference type="AlphaFoldDB" id="A0A7J5BQU9"/>
<name>A0A7J5BQU9_9MICO</name>
<dbReference type="RefSeq" id="WP_158040669.1">
    <property type="nucleotide sequence ID" value="NZ_JACCFV010000001.1"/>
</dbReference>